<dbReference type="SUPFAM" id="SSF52833">
    <property type="entry name" value="Thioredoxin-like"/>
    <property type="match status" value="1"/>
</dbReference>
<proteinExistence type="predicted"/>
<organism evidence="3 4">
    <name type="scientific">Cellulosimicrobium funkei</name>
    <dbReference type="NCBI Taxonomy" id="264251"/>
    <lineage>
        <taxon>Bacteria</taxon>
        <taxon>Bacillati</taxon>
        <taxon>Actinomycetota</taxon>
        <taxon>Actinomycetes</taxon>
        <taxon>Micrococcales</taxon>
        <taxon>Promicromonosporaceae</taxon>
        <taxon>Cellulosimicrobium</taxon>
    </lineage>
</organism>
<gene>
    <name evidence="3" type="ORF">E1O70_13530</name>
</gene>
<evidence type="ECO:0000256" key="1">
    <source>
        <dbReference type="ARBA" id="ARBA00023284"/>
    </source>
</evidence>
<dbReference type="Proteomes" id="UP000298003">
    <property type="component" value="Unassembled WGS sequence"/>
</dbReference>
<dbReference type="Pfam" id="PF10262">
    <property type="entry name" value="Rdx"/>
    <property type="match status" value="1"/>
</dbReference>
<reference evidence="3 4" key="1">
    <citation type="submission" date="2019-03" db="EMBL/GenBank/DDBJ databases">
        <title>Cellulosimicrobium funkei JCM14302 Assembly.</title>
        <authorList>
            <person name="Dou T."/>
        </authorList>
    </citation>
    <scope>NUCLEOTIDE SEQUENCE [LARGE SCALE GENOMIC DNA]</scope>
    <source>
        <strain evidence="3 4">JCM 14302</strain>
    </source>
</reference>
<dbReference type="AlphaFoldDB" id="A0A4Y8R0M6"/>
<feature type="region of interest" description="Disordered" evidence="2">
    <location>
        <begin position="102"/>
        <end position="126"/>
    </location>
</feature>
<comment type="caution">
    <text evidence="3">The sequence shown here is derived from an EMBL/GenBank/DDBJ whole genome shotgun (WGS) entry which is preliminary data.</text>
</comment>
<dbReference type="InterPro" id="IPR011893">
    <property type="entry name" value="Selenoprotein_Rdx-typ"/>
</dbReference>
<accession>A0A4Y8R0M6</accession>
<protein>
    <submittedName>
        <fullName evidence="3">SelT/SelW/SelH family protein</fullName>
    </submittedName>
</protein>
<keyword evidence="1" id="KW-0676">Redox-active center</keyword>
<dbReference type="PANTHER" id="PTHR36417:SF2">
    <property type="entry name" value="SELENOPROTEIN DOMAIN PROTEIN (AFU_ORTHOLOGUE AFUA_1G05220)"/>
    <property type="match status" value="1"/>
</dbReference>
<evidence type="ECO:0000256" key="2">
    <source>
        <dbReference type="SAM" id="MobiDB-lite"/>
    </source>
</evidence>
<dbReference type="Gene3D" id="3.40.30.10">
    <property type="entry name" value="Glutaredoxin"/>
    <property type="match status" value="1"/>
</dbReference>
<keyword evidence="4" id="KW-1185">Reference proteome</keyword>
<sequence length="126" mass="13932">MLAFLVVGDPGVGDHLREHSQTLHHCWQCRWLLRAAWVAQELLQTFRTRLGEVALVPGTDGVFRVTLDAGDGPVLLWDRRVDGGFPEIPDLKRRVRDAVAPDLSLGHTDRAATTTDPATDPATRTD</sequence>
<dbReference type="NCBIfam" id="TIGR02174">
    <property type="entry name" value="CXXU_selWTH"/>
    <property type="match status" value="1"/>
</dbReference>
<dbReference type="EMBL" id="SOZH01000007">
    <property type="protein sequence ID" value="TFF08637.1"/>
    <property type="molecule type" value="Genomic_DNA"/>
</dbReference>
<feature type="compositionally biased region" description="Low complexity" evidence="2">
    <location>
        <begin position="111"/>
        <end position="126"/>
    </location>
</feature>
<dbReference type="InterPro" id="IPR036249">
    <property type="entry name" value="Thioredoxin-like_sf"/>
</dbReference>
<evidence type="ECO:0000313" key="3">
    <source>
        <dbReference type="EMBL" id="TFF08637.1"/>
    </source>
</evidence>
<dbReference type="PANTHER" id="PTHR36417">
    <property type="entry name" value="SELENOPROTEIN DOMAIN PROTEIN (AFU_ORTHOLOGUE AFUA_1G05220)"/>
    <property type="match status" value="1"/>
</dbReference>
<evidence type="ECO:0000313" key="4">
    <source>
        <dbReference type="Proteomes" id="UP000298003"/>
    </source>
</evidence>
<name>A0A4Y8R0M6_9MICO</name>